<evidence type="ECO:0000259" key="5">
    <source>
        <dbReference type="Pfam" id="PF08100"/>
    </source>
</evidence>
<dbReference type="PANTHER" id="PTHR43712:SF17">
    <property type="entry name" value="O-METHYLTRANSFERASE"/>
    <property type="match status" value="1"/>
</dbReference>
<dbReference type="GO" id="GO:0032259">
    <property type="term" value="P:methylation"/>
    <property type="evidence" value="ECO:0007669"/>
    <property type="project" value="UniProtKB-KW"/>
</dbReference>
<dbReference type="Gene3D" id="1.10.10.10">
    <property type="entry name" value="Winged helix-like DNA-binding domain superfamily/Winged helix DNA-binding domain"/>
    <property type="match status" value="1"/>
</dbReference>
<evidence type="ECO:0000313" key="7">
    <source>
        <dbReference type="Proteomes" id="UP001310594"/>
    </source>
</evidence>
<dbReference type="PROSITE" id="PS51683">
    <property type="entry name" value="SAM_OMT_II"/>
    <property type="match status" value="1"/>
</dbReference>
<feature type="domain" description="O-methyltransferase dimerisation" evidence="5">
    <location>
        <begin position="61"/>
        <end position="134"/>
    </location>
</feature>
<gene>
    <name evidence="6" type="ORF">LTR97_004534</name>
</gene>
<dbReference type="GO" id="GO:0008171">
    <property type="term" value="F:O-methyltransferase activity"/>
    <property type="evidence" value="ECO:0007669"/>
    <property type="project" value="InterPro"/>
</dbReference>
<feature type="domain" description="O-methyltransferase C-terminal" evidence="4">
    <location>
        <begin position="237"/>
        <end position="379"/>
    </location>
</feature>
<dbReference type="InterPro" id="IPR029063">
    <property type="entry name" value="SAM-dependent_MTases_sf"/>
</dbReference>
<dbReference type="Pfam" id="PF08100">
    <property type="entry name" value="Dimerisation"/>
    <property type="match status" value="1"/>
</dbReference>
<evidence type="ECO:0000259" key="4">
    <source>
        <dbReference type="Pfam" id="PF00891"/>
    </source>
</evidence>
<dbReference type="Pfam" id="PF00891">
    <property type="entry name" value="Methyltransf_2"/>
    <property type="match status" value="1"/>
</dbReference>
<dbReference type="Gene3D" id="3.40.50.150">
    <property type="entry name" value="Vaccinia Virus protein VP39"/>
    <property type="match status" value="1"/>
</dbReference>
<dbReference type="InterPro" id="IPR001077">
    <property type="entry name" value="COMT_C"/>
</dbReference>
<keyword evidence="2" id="KW-0808">Transferase</keyword>
<protein>
    <recommendedName>
        <fullName evidence="8">O-methyltransferase domain-containing protein</fullName>
    </recommendedName>
</protein>
<dbReference type="InterPro" id="IPR016461">
    <property type="entry name" value="COMT-like"/>
</dbReference>
<name>A0AAN7VSR0_9PEZI</name>
<dbReference type="PIRSF" id="PIRSF005739">
    <property type="entry name" value="O-mtase"/>
    <property type="match status" value="1"/>
</dbReference>
<accession>A0AAN7VSR0</accession>
<dbReference type="SUPFAM" id="SSF53335">
    <property type="entry name" value="S-adenosyl-L-methionine-dependent methyltransferases"/>
    <property type="match status" value="1"/>
</dbReference>
<dbReference type="SUPFAM" id="SSF46785">
    <property type="entry name" value="Winged helix' DNA-binding domain"/>
    <property type="match status" value="1"/>
</dbReference>
<sequence length="403" mass="45398">MAPDPVAIDLLKYITNHGEAYKNGEQGSREALVQACNALYSELMLPAESALLTQWAQPTHSAVLRLGMDIQLFDALSSDDGSPKTSAVIAERTNPKAEHSLVARMLRHLTAMNTVIEVAQDTYAPTPFARAMTQENFRDTVGFIQDDFQIANLKAPGFFKEKKYQAPKSSVDAPFQYVYDCKGTHLFEYFGQRAPMMGKRFAGMMALWSKDRPKWFDQGYYSVRDRLIDGADPGEPFLVDVGGGSGHDLVQLKEAFGDQIKGDLVLQDRPEIVAIAEKEVHAEIKKMNHDFLTEQPVKGARAYYLHSIIQDWEDETNQQILRALIPAMKRGYSKILINDFVMPDQGAHWMQTSLDWELMVSLGARHRTEAEMRKMIEGANLKVVEIFKHPQSVDSLIEVELAE</sequence>
<organism evidence="6 7">
    <name type="scientific">Elasticomyces elasticus</name>
    <dbReference type="NCBI Taxonomy" id="574655"/>
    <lineage>
        <taxon>Eukaryota</taxon>
        <taxon>Fungi</taxon>
        <taxon>Dikarya</taxon>
        <taxon>Ascomycota</taxon>
        <taxon>Pezizomycotina</taxon>
        <taxon>Dothideomycetes</taxon>
        <taxon>Dothideomycetidae</taxon>
        <taxon>Mycosphaerellales</taxon>
        <taxon>Teratosphaeriaceae</taxon>
        <taxon>Elasticomyces</taxon>
    </lineage>
</organism>
<evidence type="ECO:0000256" key="1">
    <source>
        <dbReference type="ARBA" id="ARBA00022603"/>
    </source>
</evidence>
<keyword evidence="1" id="KW-0489">Methyltransferase</keyword>
<comment type="caution">
    <text evidence="6">The sequence shown here is derived from an EMBL/GenBank/DDBJ whole genome shotgun (WGS) entry which is preliminary data.</text>
</comment>
<evidence type="ECO:0000256" key="2">
    <source>
        <dbReference type="ARBA" id="ARBA00022679"/>
    </source>
</evidence>
<dbReference type="PANTHER" id="PTHR43712">
    <property type="entry name" value="PUTATIVE (AFU_ORTHOLOGUE AFUA_4G14580)-RELATED"/>
    <property type="match status" value="1"/>
</dbReference>
<dbReference type="InterPro" id="IPR012967">
    <property type="entry name" value="COMT_dimerisation"/>
</dbReference>
<keyword evidence="3" id="KW-0949">S-adenosyl-L-methionine</keyword>
<evidence type="ECO:0000256" key="3">
    <source>
        <dbReference type="ARBA" id="ARBA00022691"/>
    </source>
</evidence>
<evidence type="ECO:0008006" key="8">
    <source>
        <dbReference type="Google" id="ProtNLM"/>
    </source>
</evidence>
<dbReference type="GO" id="GO:0046983">
    <property type="term" value="F:protein dimerization activity"/>
    <property type="evidence" value="ECO:0007669"/>
    <property type="project" value="InterPro"/>
</dbReference>
<dbReference type="Proteomes" id="UP001310594">
    <property type="component" value="Unassembled WGS sequence"/>
</dbReference>
<dbReference type="InterPro" id="IPR036390">
    <property type="entry name" value="WH_DNA-bd_sf"/>
</dbReference>
<evidence type="ECO:0000313" key="6">
    <source>
        <dbReference type="EMBL" id="KAK5701716.1"/>
    </source>
</evidence>
<dbReference type="InterPro" id="IPR036388">
    <property type="entry name" value="WH-like_DNA-bd_sf"/>
</dbReference>
<proteinExistence type="predicted"/>
<dbReference type="AlphaFoldDB" id="A0AAN7VSR0"/>
<reference evidence="6" key="1">
    <citation type="submission" date="2023-08" db="EMBL/GenBank/DDBJ databases">
        <title>Black Yeasts Isolated from many extreme environments.</title>
        <authorList>
            <person name="Coleine C."/>
            <person name="Stajich J.E."/>
            <person name="Selbmann L."/>
        </authorList>
    </citation>
    <scope>NUCLEOTIDE SEQUENCE</scope>
    <source>
        <strain evidence="6">CCFEE 5810</strain>
    </source>
</reference>
<dbReference type="EMBL" id="JAVRQU010000006">
    <property type="protein sequence ID" value="KAK5701716.1"/>
    <property type="molecule type" value="Genomic_DNA"/>
</dbReference>